<dbReference type="InterPro" id="IPR008775">
    <property type="entry name" value="Phytyl_CoA_dOase-like"/>
</dbReference>
<dbReference type="EMBL" id="UINC01078747">
    <property type="protein sequence ID" value="SVC20121.1"/>
    <property type="molecule type" value="Genomic_DNA"/>
</dbReference>
<name>A0A382KBL8_9ZZZZ</name>
<dbReference type="SUPFAM" id="SSF51197">
    <property type="entry name" value="Clavaminate synthase-like"/>
    <property type="match status" value="1"/>
</dbReference>
<accession>A0A382KBL8</accession>
<gene>
    <name evidence="1" type="ORF">METZ01_LOCUS272975</name>
</gene>
<proteinExistence type="predicted"/>
<sequence length="223" mass="24040">VLLPENPMAASTVRPAKASYGARLADPGDGCLQFVSEGTWDPARGPNCHHYRLVAGDSIRLHPGCKDQPLHRDQGVWEPYVPNDPSTPQHEIIFNLAAINFTEANGATRFVPGSHLWPKERLATRGEVARAEMPKGAVAVWLGRTLHGYGANHTDVPRPGMLFGFGPDWLTQECNLCLAVPPEVARTLPLQAIQLLGYRAGGGNSLKGRNAENLLESGKSGAL</sequence>
<dbReference type="Pfam" id="PF05721">
    <property type="entry name" value="PhyH"/>
    <property type="match status" value="1"/>
</dbReference>
<evidence type="ECO:0000313" key="1">
    <source>
        <dbReference type="EMBL" id="SVC20121.1"/>
    </source>
</evidence>
<evidence type="ECO:0008006" key="2">
    <source>
        <dbReference type="Google" id="ProtNLM"/>
    </source>
</evidence>
<feature type="non-terminal residue" evidence="1">
    <location>
        <position position="1"/>
    </location>
</feature>
<reference evidence="1" key="1">
    <citation type="submission" date="2018-05" db="EMBL/GenBank/DDBJ databases">
        <authorList>
            <person name="Lanie J.A."/>
            <person name="Ng W.-L."/>
            <person name="Kazmierczak K.M."/>
            <person name="Andrzejewski T.M."/>
            <person name="Davidsen T.M."/>
            <person name="Wayne K.J."/>
            <person name="Tettelin H."/>
            <person name="Glass J.I."/>
            <person name="Rusch D."/>
            <person name="Podicherti R."/>
            <person name="Tsui H.-C.T."/>
            <person name="Winkler M.E."/>
        </authorList>
    </citation>
    <scope>NUCLEOTIDE SEQUENCE</scope>
</reference>
<dbReference type="Gene3D" id="2.60.120.620">
    <property type="entry name" value="q2cbj1_9rhob like domain"/>
    <property type="match status" value="1"/>
</dbReference>
<organism evidence="1">
    <name type="scientific">marine metagenome</name>
    <dbReference type="NCBI Taxonomy" id="408172"/>
    <lineage>
        <taxon>unclassified sequences</taxon>
        <taxon>metagenomes</taxon>
        <taxon>ecological metagenomes</taxon>
    </lineage>
</organism>
<protein>
    <recommendedName>
        <fullName evidence="2">Phytanoyl-CoA dioxygenase</fullName>
    </recommendedName>
</protein>
<dbReference type="AlphaFoldDB" id="A0A382KBL8"/>